<dbReference type="RefSeq" id="WP_032834621.1">
    <property type="nucleotide sequence ID" value="NZ_CP013121.1"/>
</dbReference>
<name>A0AAC8WDC6_FUSNP</name>
<evidence type="ECO:0000313" key="1">
    <source>
        <dbReference type="EMBL" id="ALM93118.1"/>
    </source>
</evidence>
<reference evidence="1 2" key="1">
    <citation type="submission" date="2015-11" db="EMBL/GenBank/DDBJ databases">
        <authorList>
            <person name="Kook J.-K."/>
            <person name="Park S.-N."/>
            <person name="Lim Y.K."/>
            <person name="Jo E."/>
        </authorList>
    </citation>
    <scope>NUCLEOTIDE SEQUENCE [LARGE SCALE GENOMIC DNA]</scope>
    <source>
        <strain evidence="1 2">ChDC F306</strain>
    </source>
</reference>
<dbReference type="EMBL" id="CP013121">
    <property type="protein sequence ID" value="ALM93118.1"/>
    <property type="molecule type" value="Genomic_DNA"/>
</dbReference>
<protein>
    <submittedName>
        <fullName evidence="1">Uncharacterized protein</fullName>
    </submittedName>
</protein>
<proteinExistence type="predicted"/>
<gene>
    <name evidence="1" type="ORF">RO02_00325</name>
</gene>
<sequence>MGFFDGLKNLAQKGIEKGKEFAQNVNEEKEDMAYLSKEELLREYGRGSFTHKAAAFMLLKESYGMSDEEIKYEFANRNKRY</sequence>
<dbReference type="Proteomes" id="UP000067061">
    <property type="component" value="Chromosome"/>
</dbReference>
<dbReference type="AlphaFoldDB" id="A0AAC8WDC6"/>
<evidence type="ECO:0000313" key="2">
    <source>
        <dbReference type="Proteomes" id="UP000067061"/>
    </source>
</evidence>
<accession>A0AAC8WDC6</accession>
<organism evidence="1 2">
    <name type="scientific">Fusobacterium nucleatum subsp. polymorphum</name>
    <name type="common">Fusobacterium polymorphum</name>
    <dbReference type="NCBI Taxonomy" id="76857"/>
    <lineage>
        <taxon>Bacteria</taxon>
        <taxon>Fusobacteriati</taxon>
        <taxon>Fusobacteriota</taxon>
        <taxon>Fusobacteriia</taxon>
        <taxon>Fusobacteriales</taxon>
        <taxon>Fusobacteriaceae</taxon>
        <taxon>Fusobacterium</taxon>
    </lineage>
</organism>